<gene>
    <name evidence="12" type="ORF">P879_01481</name>
</gene>
<dbReference type="InterPro" id="IPR002659">
    <property type="entry name" value="Glyco_trans_31"/>
</dbReference>
<keyword evidence="5 11" id="KW-0812">Transmembrane</keyword>
<evidence type="ECO:0000313" key="12">
    <source>
        <dbReference type="EMBL" id="KAF8567420.1"/>
    </source>
</evidence>
<dbReference type="PANTHER" id="PTHR11214:SF349">
    <property type="entry name" value="BETA-1,3-GALACTOSYLTRANSFERASE BRN"/>
    <property type="match status" value="1"/>
</dbReference>
<comment type="subcellular location">
    <subcellularLocation>
        <location evidence="1 11">Golgi apparatus membrane</location>
        <topology evidence="1 11">Single-pass type II membrane protein</topology>
    </subcellularLocation>
</comment>
<name>A0A8T0DIE5_9TREM</name>
<evidence type="ECO:0000256" key="11">
    <source>
        <dbReference type="RuleBase" id="RU363063"/>
    </source>
</evidence>
<keyword evidence="7 11" id="KW-1133">Transmembrane helix</keyword>
<feature type="transmembrane region" description="Helical" evidence="11">
    <location>
        <begin position="101"/>
        <end position="121"/>
    </location>
</feature>
<comment type="similarity">
    <text evidence="2 11">Belongs to the glycosyltransferase 31 family.</text>
</comment>
<keyword evidence="6 11" id="KW-0735">Signal-anchor</keyword>
<dbReference type="PANTHER" id="PTHR11214">
    <property type="entry name" value="BETA-1,3-N-ACETYLGLUCOSAMINYLTRANSFERASE"/>
    <property type="match status" value="1"/>
</dbReference>
<dbReference type="InterPro" id="IPR029044">
    <property type="entry name" value="Nucleotide-diphossugar_trans"/>
</dbReference>
<evidence type="ECO:0000256" key="10">
    <source>
        <dbReference type="ARBA" id="ARBA00023180"/>
    </source>
</evidence>
<evidence type="ECO:0000256" key="5">
    <source>
        <dbReference type="ARBA" id="ARBA00022692"/>
    </source>
</evidence>
<evidence type="ECO:0000256" key="6">
    <source>
        <dbReference type="ARBA" id="ARBA00022968"/>
    </source>
</evidence>
<dbReference type="GO" id="GO:0006493">
    <property type="term" value="P:protein O-linked glycosylation"/>
    <property type="evidence" value="ECO:0007669"/>
    <property type="project" value="TreeGrafter"/>
</dbReference>
<dbReference type="GO" id="GO:0016758">
    <property type="term" value="F:hexosyltransferase activity"/>
    <property type="evidence" value="ECO:0007669"/>
    <property type="project" value="InterPro"/>
</dbReference>
<evidence type="ECO:0000256" key="4">
    <source>
        <dbReference type="ARBA" id="ARBA00022679"/>
    </source>
</evidence>
<keyword evidence="10" id="KW-0325">Glycoprotein</keyword>
<evidence type="ECO:0000256" key="7">
    <source>
        <dbReference type="ARBA" id="ARBA00022989"/>
    </source>
</evidence>
<accession>A0A8T0DIE5</accession>
<dbReference type="GO" id="GO:0000139">
    <property type="term" value="C:Golgi membrane"/>
    <property type="evidence" value="ECO:0007669"/>
    <property type="project" value="UniProtKB-SubCell"/>
</dbReference>
<keyword evidence="4" id="KW-0808">Transferase</keyword>
<sequence>MNQQLTCKPRPQTLTGSTHSALLKHQKPTCYLSLGLIHGYLNPGKFVVCGPKLPLLQLPMSPLPDSSEEIPPCGCVQSSIGNYTTKARRMRARRLIRRRKSCFIFAITASLPLIYCALYLWNFYGKSFQHFSYPLEVDLYRLYEQDQLRNNNQSVSIPSPLNPKTFQYKLVVQPVCEMGSSVSLMILIKTTHTRVNQRKQIRRTWAHPFCYYNMGINVRSFFLLGELPPNQDILTVNYIKKSLEQENKIYGDLLQFDFVDHYNNNTYKLMAALQFAAEHCPQTRFVMIVDDDFLVHPVNLIKSLTQVTQTQYPRYVAGHVFPHSHPLRSPFSKWYVSYNDYPYSVYPRYPSGGAIIISMPVVKLLLVGMRFTKYLFIDDVFLGIVLYKLGISPMHLPEITIETQPDMRSMIAAHGFDNGHALLQGWVQLHLEQYCK</sequence>
<keyword evidence="13" id="KW-1185">Reference proteome</keyword>
<evidence type="ECO:0000313" key="13">
    <source>
        <dbReference type="Proteomes" id="UP000699462"/>
    </source>
</evidence>
<keyword evidence="8 11" id="KW-0333">Golgi apparatus</keyword>
<evidence type="ECO:0000256" key="2">
    <source>
        <dbReference type="ARBA" id="ARBA00008661"/>
    </source>
</evidence>
<keyword evidence="9 11" id="KW-0472">Membrane</keyword>
<dbReference type="EMBL" id="JTDF01003878">
    <property type="protein sequence ID" value="KAF8567420.1"/>
    <property type="molecule type" value="Genomic_DNA"/>
</dbReference>
<reference evidence="12 13" key="1">
    <citation type="submission" date="2019-07" db="EMBL/GenBank/DDBJ databases">
        <title>Annotation for the trematode Paragonimus westermani.</title>
        <authorList>
            <person name="Choi Y.-J."/>
        </authorList>
    </citation>
    <scope>NUCLEOTIDE SEQUENCE [LARGE SCALE GENOMIC DNA]</scope>
    <source>
        <strain evidence="12">180907_Pwestermani</strain>
    </source>
</reference>
<dbReference type="Proteomes" id="UP000699462">
    <property type="component" value="Unassembled WGS sequence"/>
</dbReference>
<dbReference type="EC" id="2.4.1.-" evidence="11"/>
<dbReference type="AlphaFoldDB" id="A0A8T0DIE5"/>
<dbReference type="Gene3D" id="3.90.550.50">
    <property type="match status" value="1"/>
</dbReference>
<dbReference type="Pfam" id="PF01762">
    <property type="entry name" value="Galactosyl_T"/>
    <property type="match status" value="1"/>
</dbReference>
<evidence type="ECO:0000256" key="8">
    <source>
        <dbReference type="ARBA" id="ARBA00023034"/>
    </source>
</evidence>
<keyword evidence="3 11" id="KW-0328">Glycosyltransferase</keyword>
<evidence type="ECO:0000256" key="9">
    <source>
        <dbReference type="ARBA" id="ARBA00023136"/>
    </source>
</evidence>
<dbReference type="OrthoDB" id="2139606at2759"/>
<dbReference type="GO" id="GO:0008194">
    <property type="term" value="F:UDP-glycosyltransferase activity"/>
    <property type="evidence" value="ECO:0007669"/>
    <property type="project" value="TreeGrafter"/>
</dbReference>
<comment type="caution">
    <text evidence="12">The sequence shown here is derived from an EMBL/GenBank/DDBJ whole genome shotgun (WGS) entry which is preliminary data.</text>
</comment>
<dbReference type="SUPFAM" id="SSF53448">
    <property type="entry name" value="Nucleotide-diphospho-sugar transferases"/>
    <property type="match status" value="1"/>
</dbReference>
<dbReference type="FunFam" id="3.90.550.50:FF:000001">
    <property type="entry name" value="Hexosyltransferase"/>
    <property type="match status" value="1"/>
</dbReference>
<proteinExistence type="inferred from homology"/>
<evidence type="ECO:0000256" key="3">
    <source>
        <dbReference type="ARBA" id="ARBA00022676"/>
    </source>
</evidence>
<organism evidence="12 13">
    <name type="scientific">Paragonimus westermani</name>
    <dbReference type="NCBI Taxonomy" id="34504"/>
    <lineage>
        <taxon>Eukaryota</taxon>
        <taxon>Metazoa</taxon>
        <taxon>Spiralia</taxon>
        <taxon>Lophotrochozoa</taxon>
        <taxon>Platyhelminthes</taxon>
        <taxon>Trematoda</taxon>
        <taxon>Digenea</taxon>
        <taxon>Plagiorchiida</taxon>
        <taxon>Troglotremata</taxon>
        <taxon>Troglotrematidae</taxon>
        <taxon>Paragonimus</taxon>
    </lineage>
</organism>
<protein>
    <recommendedName>
        <fullName evidence="11">Hexosyltransferase</fullName>
        <ecNumber evidence="11">2.4.1.-</ecNumber>
    </recommendedName>
</protein>
<evidence type="ECO:0000256" key="1">
    <source>
        <dbReference type="ARBA" id="ARBA00004323"/>
    </source>
</evidence>